<keyword evidence="2" id="KW-0808">Transferase</keyword>
<dbReference type="AlphaFoldDB" id="A0A3M7PHW5"/>
<accession>A0A3M7PHW5</accession>
<protein>
    <submittedName>
        <fullName evidence="2">RNA-directed DNA polymerase from mobile element jockey-like</fullName>
    </submittedName>
</protein>
<dbReference type="InterPro" id="IPR005135">
    <property type="entry name" value="Endo/exonuclease/phosphatase"/>
</dbReference>
<dbReference type="Pfam" id="PF14529">
    <property type="entry name" value="Exo_endo_phos_2"/>
    <property type="match status" value="1"/>
</dbReference>
<dbReference type="OrthoDB" id="426210at2759"/>
<reference evidence="2 3" key="1">
    <citation type="journal article" date="2018" name="Sci. Rep.">
        <title>Genomic signatures of local adaptation to the degree of environmental predictability in rotifers.</title>
        <authorList>
            <person name="Franch-Gras L."/>
            <person name="Hahn C."/>
            <person name="Garcia-Roger E.M."/>
            <person name="Carmona M.J."/>
            <person name="Serra M."/>
            <person name="Gomez A."/>
        </authorList>
    </citation>
    <scope>NUCLEOTIDE SEQUENCE [LARGE SCALE GENOMIC DNA]</scope>
    <source>
        <strain evidence="2">HYR1</strain>
    </source>
</reference>
<dbReference type="EMBL" id="REGN01010862">
    <property type="protein sequence ID" value="RMZ98290.1"/>
    <property type="molecule type" value="Genomic_DNA"/>
</dbReference>
<keyword evidence="2" id="KW-0548">Nucleotidyltransferase</keyword>
<keyword evidence="2" id="KW-0695">RNA-directed DNA polymerase</keyword>
<feature type="non-terminal residue" evidence="2">
    <location>
        <position position="305"/>
    </location>
</feature>
<proteinExistence type="predicted"/>
<dbReference type="GO" id="GO:0061343">
    <property type="term" value="P:cell adhesion involved in heart morphogenesis"/>
    <property type="evidence" value="ECO:0007669"/>
    <property type="project" value="TreeGrafter"/>
</dbReference>
<feature type="non-terminal residue" evidence="2">
    <location>
        <position position="1"/>
    </location>
</feature>
<name>A0A3M7PHW5_BRAPC</name>
<dbReference type="InterPro" id="IPR036691">
    <property type="entry name" value="Endo/exonu/phosph_ase_sf"/>
</dbReference>
<dbReference type="GO" id="GO:0007508">
    <property type="term" value="P:larval heart development"/>
    <property type="evidence" value="ECO:0007669"/>
    <property type="project" value="TreeGrafter"/>
</dbReference>
<dbReference type="Proteomes" id="UP000276133">
    <property type="component" value="Unassembled WGS sequence"/>
</dbReference>
<evidence type="ECO:0000259" key="1">
    <source>
        <dbReference type="Pfam" id="PF14529"/>
    </source>
</evidence>
<organism evidence="2 3">
    <name type="scientific">Brachionus plicatilis</name>
    <name type="common">Marine rotifer</name>
    <name type="synonym">Brachionus muelleri</name>
    <dbReference type="NCBI Taxonomy" id="10195"/>
    <lineage>
        <taxon>Eukaryota</taxon>
        <taxon>Metazoa</taxon>
        <taxon>Spiralia</taxon>
        <taxon>Gnathifera</taxon>
        <taxon>Rotifera</taxon>
        <taxon>Eurotatoria</taxon>
        <taxon>Monogononta</taxon>
        <taxon>Pseudotrocha</taxon>
        <taxon>Ploima</taxon>
        <taxon>Brachionidae</taxon>
        <taxon>Brachionus</taxon>
    </lineage>
</organism>
<dbReference type="PANTHER" id="PTHR33395">
    <property type="entry name" value="TRANSCRIPTASE, PUTATIVE-RELATED-RELATED"/>
    <property type="match status" value="1"/>
</dbReference>
<gene>
    <name evidence="2" type="ORF">BpHYR1_010283</name>
</gene>
<sequence length="305" mass="33826">IFRSDRHSSSKGGGVCIYVRDDICGFETSDSDLLGTDCEQVWVGIKLKADLPLLVGCVYRQPPQLVDKDFIIKTDHSIAKSLEAASRLVQSKSFSAVVVMGDFNMSEIEWDENGSPVLVNVSSQSAIVSDAISSSSLVQIVNGNTFMNDGQPISLLDLILVSNPNQVSEVEIGPPLYIVKQRIIDFEFKLAQESKENPKKLYSYMNRRFSTRETIAAIMERNGLFVTEKASICNTFNEFFHSVFDEPTSSSKIKHAKEIFLARSEPDPAFSVKDIVPPEKVLIKLKKLCSDKTAGIDQIATHPLK</sequence>
<dbReference type="SUPFAM" id="SSF56219">
    <property type="entry name" value="DNase I-like"/>
    <property type="match status" value="1"/>
</dbReference>
<feature type="domain" description="Endonuclease/exonuclease/phosphatase" evidence="1">
    <location>
        <begin position="55"/>
        <end position="168"/>
    </location>
</feature>
<comment type="caution">
    <text evidence="2">The sequence shown here is derived from an EMBL/GenBank/DDBJ whole genome shotgun (WGS) entry which is preliminary data.</text>
</comment>
<dbReference type="PANTHER" id="PTHR33395:SF22">
    <property type="entry name" value="REVERSE TRANSCRIPTASE DOMAIN-CONTAINING PROTEIN"/>
    <property type="match status" value="1"/>
</dbReference>
<evidence type="ECO:0000313" key="3">
    <source>
        <dbReference type="Proteomes" id="UP000276133"/>
    </source>
</evidence>
<keyword evidence="3" id="KW-1185">Reference proteome</keyword>
<dbReference type="GO" id="GO:0031012">
    <property type="term" value="C:extracellular matrix"/>
    <property type="evidence" value="ECO:0007669"/>
    <property type="project" value="TreeGrafter"/>
</dbReference>
<dbReference type="GO" id="GO:0003964">
    <property type="term" value="F:RNA-directed DNA polymerase activity"/>
    <property type="evidence" value="ECO:0007669"/>
    <property type="project" value="UniProtKB-KW"/>
</dbReference>
<evidence type="ECO:0000313" key="2">
    <source>
        <dbReference type="EMBL" id="RMZ98290.1"/>
    </source>
</evidence>
<dbReference type="Gene3D" id="3.60.10.10">
    <property type="entry name" value="Endonuclease/exonuclease/phosphatase"/>
    <property type="match status" value="1"/>
</dbReference>